<keyword evidence="1" id="KW-1133">Transmembrane helix</keyword>
<keyword evidence="3" id="KW-1185">Reference proteome</keyword>
<accession>A0A3M7T4Z8</accession>
<proteinExistence type="predicted"/>
<dbReference type="EMBL" id="REGN01000289">
    <property type="protein sequence ID" value="RNA43007.1"/>
    <property type="molecule type" value="Genomic_DNA"/>
</dbReference>
<sequence>MLDEKITFKLSILALYARRLFLVWTLPVWMLAGSSCSFDFLLLENNSYFFLIMEFVLEIDETHFESELFEKKKYEILLLMAFLSSEGPKHVL</sequence>
<keyword evidence="1" id="KW-0472">Membrane</keyword>
<keyword evidence="1" id="KW-0812">Transmembrane</keyword>
<protein>
    <submittedName>
        <fullName evidence="2">Uncharacterized protein</fullName>
    </submittedName>
</protein>
<evidence type="ECO:0000313" key="2">
    <source>
        <dbReference type="EMBL" id="RNA43007.1"/>
    </source>
</evidence>
<gene>
    <name evidence="2" type="ORF">BpHYR1_008520</name>
</gene>
<reference evidence="2 3" key="1">
    <citation type="journal article" date="2018" name="Sci. Rep.">
        <title>Genomic signatures of local adaptation to the degree of environmental predictability in rotifers.</title>
        <authorList>
            <person name="Franch-Gras L."/>
            <person name="Hahn C."/>
            <person name="Garcia-Roger E.M."/>
            <person name="Carmona M.J."/>
            <person name="Serra M."/>
            <person name="Gomez A."/>
        </authorList>
    </citation>
    <scope>NUCLEOTIDE SEQUENCE [LARGE SCALE GENOMIC DNA]</scope>
    <source>
        <strain evidence="2">HYR1</strain>
    </source>
</reference>
<comment type="caution">
    <text evidence="2">The sequence shown here is derived from an EMBL/GenBank/DDBJ whole genome shotgun (WGS) entry which is preliminary data.</text>
</comment>
<name>A0A3M7T4Z8_BRAPC</name>
<evidence type="ECO:0000313" key="3">
    <source>
        <dbReference type="Proteomes" id="UP000276133"/>
    </source>
</evidence>
<evidence type="ECO:0000256" key="1">
    <source>
        <dbReference type="SAM" id="Phobius"/>
    </source>
</evidence>
<dbReference type="Proteomes" id="UP000276133">
    <property type="component" value="Unassembled WGS sequence"/>
</dbReference>
<organism evidence="2 3">
    <name type="scientific">Brachionus plicatilis</name>
    <name type="common">Marine rotifer</name>
    <name type="synonym">Brachionus muelleri</name>
    <dbReference type="NCBI Taxonomy" id="10195"/>
    <lineage>
        <taxon>Eukaryota</taxon>
        <taxon>Metazoa</taxon>
        <taxon>Spiralia</taxon>
        <taxon>Gnathifera</taxon>
        <taxon>Rotifera</taxon>
        <taxon>Eurotatoria</taxon>
        <taxon>Monogononta</taxon>
        <taxon>Pseudotrocha</taxon>
        <taxon>Ploima</taxon>
        <taxon>Brachionidae</taxon>
        <taxon>Brachionus</taxon>
    </lineage>
</organism>
<dbReference type="AlphaFoldDB" id="A0A3M7T4Z8"/>
<feature type="transmembrane region" description="Helical" evidence="1">
    <location>
        <begin position="21"/>
        <end position="43"/>
    </location>
</feature>